<dbReference type="InterPro" id="IPR014030">
    <property type="entry name" value="Ketoacyl_synth_N"/>
</dbReference>
<dbReference type="CDD" id="cd00834">
    <property type="entry name" value="KAS_I_II"/>
    <property type="match status" value="1"/>
</dbReference>
<sequence length="420" mass="42760">MRPAAAITGIGVVTPLGRKADDVFDALCAGRSGLVRPPEGHPLAGLLDVAGIAPDIDPTEVLDAKQARAVDRFVLLAMAAADDALADARITVGTDVDPERVAVVVSTGGAGLETYEHFAALRRESGRAKVSPYLLPGMLANMAAARIAIKHGIRGHSACIATACAAGAQSIAEALRIIRADEADVVVCGGGDTALHPTVASAFANAWALARKWAEPTQASRPFDKRRNGFVLGEGAGVLVVERADFADARGAAAYAGLLGWGVTTDAHHPTTPRPDGAGATAVMRKAIADAGLTPSDVDYVNAHGTSTPLGDAAEATAIRSVFGDTTPAVSSIKALTGHMLGGSGAVEAAATALSVSTGLLPPTHNLDDPDPDCALDHVRGTARPGPVRAALSNSFAFGGHNVSLLIGEPGTRLRRRAHA</sequence>
<dbReference type="SMART" id="SM00825">
    <property type="entry name" value="PKS_KS"/>
    <property type="match status" value="1"/>
</dbReference>
<reference evidence="6 7" key="1">
    <citation type="submission" date="2018-02" db="EMBL/GenBank/DDBJ databases">
        <title>Genomic Encyclopedia of Archaeal and Bacterial Type Strains, Phase II (KMG-II): from individual species to whole genera.</title>
        <authorList>
            <person name="Goeker M."/>
        </authorList>
    </citation>
    <scope>NUCLEOTIDE SEQUENCE [LARGE SCALE GENOMIC DNA]</scope>
    <source>
        <strain evidence="6 7">YU 961-1</strain>
    </source>
</reference>
<dbReference type="PROSITE" id="PS52004">
    <property type="entry name" value="KS3_2"/>
    <property type="match status" value="1"/>
</dbReference>
<dbReference type="PANTHER" id="PTHR11712">
    <property type="entry name" value="POLYKETIDE SYNTHASE-RELATED"/>
    <property type="match status" value="1"/>
</dbReference>
<dbReference type="Pfam" id="PF00109">
    <property type="entry name" value="ketoacyl-synt"/>
    <property type="match status" value="1"/>
</dbReference>
<dbReference type="PANTHER" id="PTHR11712:SF347">
    <property type="entry name" value="BETA KETOACYL-ACYL CARRIER PROTEIN SYNTHASE"/>
    <property type="match status" value="1"/>
</dbReference>
<evidence type="ECO:0000313" key="7">
    <source>
        <dbReference type="Proteomes" id="UP000239203"/>
    </source>
</evidence>
<dbReference type="InterPro" id="IPR000794">
    <property type="entry name" value="Beta-ketoacyl_synthase"/>
</dbReference>
<comment type="caution">
    <text evidence="6">The sequence shown here is derived from an EMBL/GenBank/DDBJ whole genome shotgun (WGS) entry which is preliminary data.</text>
</comment>
<evidence type="ECO:0000256" key="2">
    <source>
        <dbReference type="ARBA" id="ARBA00022679"/>
    </source>
</evidence>
<dbReference type="Gene3D" id="3.40.47.10">
    <property type="match status" value="1"/>
</dbReference>
<dbReference type="FunFam" id="3.40.47.10:FF:000029">
    <property type="entry name" value="3-oxoacyl-[acyl-carrier-protein] synthase 1"/>
    <property type="match status" value="1"/>
</dbReference>
<dbReference type="Proteomes" id="UP000239203">
    <property type="component" value="Unassembled WGS sequence"/>
</dbReference>
<dbReference type="InterPro" id="IPR020841">
    <property type="entry name" value="PKS_Beta-ketoAc_synthase_dom"/>
</dbReference>
<dbReference type="PROSITE" id="PS00606">
    <property type="entry name" value="KS3_1"/>
    <property type="match status" value="1"/>
</dbReference>
<protein>
    <submittedName>
        <fullName evidence="6">3-oxoacyl-[acyl-carrier-protein] synthase II</fullName>
    </submittedName>
</protein>
<dbReference type="SUPFAM" id="SSF53901">
    <property type="entry name" value="Thiolase-like"/>
    <property type="match status" value="2"/>
</dbReference>
<evidence type="ECO:0000259" key="5">
    <source>
        <dbReference type="PROSITE" id="PS52004"/>
    </source>
</evidence>
<comment type="similarity">
    <text evidence="1 4">Belongs to the thiolase-like superfamily. Beta-ketoacyl-ACP synthases family.</text>
</comment>
<dbReference type="EMBL" id="PTIX01000005">
    <property type="protein sequence ID" value="PPK68363.1"/>
    <property type="molecule type" value="Genomic_DNA"/>
</dbReference>
<dbReference type="GO" id="GO:0004315">
    <property type="term" value="F:3-oxoacyl-[acyl-carrier-protein] synthase activity"/>
    <property type="evidence" value="ECO:0007669"/>
    <property type="project" value="InterPro"/>
</dbReference>
<dbReference type="RefSeq" id="WP_104478852.1">
    <property type="nucleotide sequence ID" value="NZ_CP154825.1"/>
</dbReference>
<dbReference type="AlphaFoldDB" id="A0A2S6GT59"/>
<dbReference type="GO" id="GO:0006633">
    <property type="term" value="P:fatty acid biosynthetic process"/>
    <property type="evidence" value="ECO:0007669"/>
    <property type="project" value="InterPro"/>
</dbReference>
<dbReference type="OrthoDB" id="9808669at2"/>
<keyword evidence="2 4" id="KW-0808">Transferase</keyword>
<dbReference type="InterPro" id="IPR014031">
    <property type="entry name" value="Ketoacyl_synth_C"/>
</dbReference>
<name>A0A2S6GT59_9PSEU</name>
<feature type="domain" description="Ketosynthase family 3 (KS3)" evidence="5">
    <location>
        <begin position="2"/>
        <end position="409"/>
    </location>
</feature>
<accession>A0A2S6GT59</accession>
<evidence type="ECO:0000256" key="1">
    <source>
        <dbReference type="ARBA" id="ARBA00008467"/>
    </source>
</evidence>
<proteinExistence type="inferred from homology"/>
<evidence type="ECO:0000313" key="6">
    <source>
        <dbReference type="EMBL" id="PPK68363.1"/>
    </source>
</evidence>
<organism evidence="6 7">
    <name type="scientific">Actinokineospora auranticolor</name>
    <dbReference type="NCBI Taxonomy" id="155976"/>
    <lineage>
        <taxon>Bacteria</taxon>
        <taxon>Bacillati</taxon>
        <taxon>Actinomycetota</taxon>
        <taxon>Actinomycetes</taxon>
        <taxon>Pseudonocardiales</taxon>
        <taxon>Pseudonocardiaceae</taxon>
        <taxon>Actinokineospora</taxon>
    </lineage>
</organism>
<evidence type="ECO:0000256" key="4">
    <source>
        <dbReference type="RuleBase" id="RU003694"/>
    </source>
</evidence>
<dbReference type="NCBIfam" id="NF005589">
    <property type="entry name" value="PRK07314.1"/>
    <property type="match status" value="1"/>
</dbReference>
<dbReference type="InterPro" id="IPR016039">
    <property type="entry name" value="Thiolase-like"/>
</dbReference>
<keyword evidence="7" id="KW-1185">Reference proteome</keyword>
<evidence type="ECO:0000256" key="3">
    <source>
        <dbReference type="ARBA" id="ARBA00023315"/>
    </source>
</evidence>
<dbReference type="Pfam" id="PF02801">
    <property type="entry name" value="Ketoacyl-synt_C"/>
    <property type="match status" value="1"/>
</dbReference>
<gene>
    <name evidence="6" type="ORF">CLV40_10586</name>
</gene>
<keyword evidence="3" id="KW-0012">Acyltransferase</keyword>
<dbReference type="InterPro" id="IPR018201">
    <property type="entry name" value="Ketoacyl_synth_AS"/>
</dbReference>